<evidence type="ECO:0000313" key="5">
    <source>
        <dbReference type="EMBL" id="GFH45141.1"/>
    </source>
</evidence>
<feature type="chain" id="PRO_5042287922" evidence="3">
    <location>
        <begin position="21"/>
        <end position="195"/>
    </location>
</feature>
<dbReference type="GO" id="GO:0003756">
    <property type="term" value="F:protein disulfide isomerase activity"/>
    <property type="evidence" value="ECO:0007669"/>
    <property type="project" value="TreeGrafter"/>
</dbReference>
<evidence type="ECO:0000313" key="6">
    <source>
        <dbReference type="Proteomes" id="UP001054902"/>
    </source>
</evidence>
<feature type="signal peptide" evidence="3">
    <location>
        <begin position="1"/>
        <end position="20"/>
    </location>
</feature>
<dbReference type="PANTHER" id="PTHR45672:SF3">
    <property type="entry name" value="THIOREDOXIN DOMAIN-CONTAINING PROTEIN 5"/>
    <property type="match status" value="1"/>
</dbReference>
<evidence type="ECO:0000256" key="1">
    <source>
        <dbReference type="ARBA" id="ARBA00006347"/>
    </source>
</evidence>
<protein>
    <submittedName>
        <fullName evidence="5">Protein disulfide-isomerase A1</fullName>
    </submittedName>
</protein>
<organism evidence="5 6">
    <name type="scientific">Chaetoceros tenuissimus</name>
    <dbReference type="NCBI Taxonomy" id="426638"/>
    <lineage>
        <taxon>Eukaryota</taxon>
        <taxon>Sar</taxon>
        <taxon>Stramenopiles</taxon>
        <taxon>Ochrophyta</taxon>
        <taxon>Bacillariophyta</taxon>
        <taxon>Coscinodiscophyceae</taxon>
        <taxon>Chaetocerotophycidae</taxon>
        <taxon>Chaetocerotales</taxon>
        <taxon>Chaetocerotaceae</taxon>
        <taxon>Chaetoceros</taxon>
    </lineage>
</organism>
<dbReference type="PROSITE" id="PS00194">
    <property type="entry name" value="THIOREDOXIN_1"/>
    <property type="match status" value="1"/>
</dbReference>
<comment type="similarity">
    <text evidence="1">Belongs to the protein disulfide isomerase family.</text>
</comment>
<dbReference type="GO" id="GO:0005783">
    <property type="term" value="C:endoplasmic reticulum"/>
    <property type="evidence" value="ECO:0007669"/>
    <property type="project" value="TreeGrafter"/>
</dbReference>
<keyword evidence="2 3" id="KW-0732">Signal</keyword>
<feature type="domain" description="Thioredoxin" evidence="4">
    <location>
        <begin position="10"/>
        <end position="124"/>
    </location>
</feature>
<dbReference type="Proteomes" id="UP001054902">
    <property type="component" value="Unassembled WGS sequence"/>
</dbReference>
<dbReference type="InterPro" id="IPR051063">
    <property type="entry name" value="PDI"/>
</dbReference>
<gene>
    <name evidence="5" type="ORF">CTEN210_01615</name>
</gene>
<reference evidence="5 6" key="1">
    <citation type="journal article" date="2021" name="Sci. Rep.">
        <title>The genome of the diatom Chaetoceros tenuissimus carries an ancient integrated fragment of an extant virus.</title>
        <authorList>
            <person name="Hongo Y."/>
            <person name="Kimura K."/>
            <person name="Takaki Y."/>
            <person name="Yoshida Y."/>
            <person name="Baba S."/>
            <person name="Kobayashi G."/>
            <person name="Nagasaki K."/>
            <person name="Hano T."/>
            <person name="Tomaru Y."/>
        </authorList>
    </citation>
    <scope>NUCLEOTIDE SEQUENCE [LARGE SCALE GENOMIC DNA]</scope>
    <source>
        <strain evidence="5 6">NIES-3715</strain>
    </source>
</reference>
<dbReference type="GO" id="GO:0006457">
    <property type="term" value="P:protein folding"/>
    <property type="evidence" value="ECO:0007669"/>
    <property type="project" value="TreeGrafter"/>
</dbReference>
<dbReference type="AlphaFoldDB" id="A0AAD3CHV7"/>
<accession>A0AAD3CHV7</accession>
<dbReference type="Gene3D" id="3.40.30.10">
    <property type="entry name" value="Glutaredoxin"/>
    <property type="match status" value="1"/>
</dbReference>
<dbReference type="InterPro" id="IPR013766">
    <property type="entry name" value="Thioredoxin_domain"/>
</dbReference>
<comment type="caution">
    <text evidence="5">The sequence shown here is derived from an EMBL/GenBank/DDBJ whole genome shotgun (WGS) entry which is preliminary data.</text>
</comment>
<evidence type="ECO:0000256" key="3">
    <source>
        <dbReference type="SAM" id="SignalP"/>
    </source>
</evidence>
<dbReference type="InterPro" id="IPR017937">
    <property type="entry name" value="Thioredoxin_CS"/>
</dbReference>
<dbReference type="PANTHER" id="PTHR45672">
    <property type="entry name" value="PROTEIN DISULFIDE-ISOMERASE C17H9.14C-RELATED"/>
    <property type="match status" value="1"/>
</dbReference>
<dbReference type="CDD" id="cd02961">
    <property type="entry name" value="PDI_a_family"/>
    <property type="match status" value="1"/>
</dbReference>
<name>A0AAD3CHV7_9STRA</name>
<evidence type="ECO:0000259" key="4">
    <source>
        <dbReference type="PROSITE" id="PS51352"/>
    </source>
</evidence>
<proteinExistence type="inferred from homology"/>
<dbReference type="PROSITE" id="PS51352">
    <property type="entry name" value="THIOREDOXIN_2"/>
    <property type="match status" value="1"/>
</dbReference>
<sequence length="195" mass="22754">MKFSATYTALLCLFVSSAFATEELTPQTFKEYTTNSGQNGMIKFYQSWCGHCMRMAADWNRLAEEAPSDVFIKDVNCGEQSDLCNDNDVQGYPTIKYWINGQEHDYDGSREFDDMHSFVLAELSLPCNFKERENCSEKALKYVQKWEVKSEEERQKELDRLTKIVKEGNNMKADLKKWAMERKRILKNSLFSDEL</sequence>
<evidence type="ECO:0000256" key="2">
    <source>
        <dbReference type="ARBA" id="ARBA00022729"/>
    </source>
</evidence>
<dbReference type="Pfam" id="PF00085">
    <property type="entry name" value="Thioredoxin"/>
    <property type="match status" value="1"/>
</dbReference>
<keyword evidence="6" id="KW-1185">Reference proteome</keyword>
<dbReference type="SUPFAM" id="SSF52833">
    <property type="entry name" value="Thioredoxin-like"/>
    <property type="match status" value="1"/>
</dbReference>
<dbReference type="EMBL" id="BLLK01000020">
    <property type="protein sequence ID" value="GFH45141.1"/>
    <property type="molecule type" value="Genomic_DNA"/>
</dbReference>
<dbReference type="InterPro" id="IPR036249">
    <property type="entry name" value="Thioredoxin-like_sf"/>
</dbReference>